<gene>
    <name evidence="1" type="primary">BnaC04g32620D</name>
    <name evidence="1" type="ORF">GSBRNA2T00060381001</name>
</gene>
<reference evidence="1 2" key="1">
    <citation type="journal article" date="2014" name="Science">
        <title>Plant genetics. Early allopolyploid evolution in the post-Neolithic Brassica napus oilseed genome.</title>
        <authorList>
            <person name="Chalhoub B."/>
            <person name="Denoeud F."/>
            <person name="Liu S."/>
            <person name="Parkin I.A."/>
            <person name="Tang H."/>
            <person name="Wang X."/>
            <person name="Chiquet J."/>
            <person name="Belcram H."/>
            <person name="Tong C."/>
            <person name="Samans B."/>
            <person name="Correa M."/>
            <person name="Da Silva C."/>
            <person name="Just J."/>
            <person name="Falentin C."/>
            <person name="Koh C.S."/>
            <person name="Le Clainche I."/>
            <person name="Bernard M."/>
            <person name="Bento P."/>
            <person name="Noel B."/>
            <person name="Labadie K."/>
            <person name="Alberti A."/>
            <person name="Charles M."/>
            <person name="Arnaud D."/>
            <person name="Guo H."/>
            <person name="Daviaud C."/>
            <person name="Alamery S."/>
            <person name="Jabbari K."/>
            <person name="Zhao M."/>
            <person name="Edger P.P."/>
            <person name="Chelaifa H."/>
            <person name="Tack D."/>
            <person name="Lassalle G."/>
            <person name="Mestiri I."/>
            <person name="Schnel N."/>
            <person name="Le Paslier M.C."/>
            <person name="Fan G."/>
            <person name="Renault V."/>
            <person name="Bayer P.E."/>
            <person name="Golicz A.A."/>
            <person name="Manoli S."/>
            <person name="Lee T.H."/>
            <person name="Thi V.H."/>
            <person name="Chalabi S."/>
            <person name="Hu Q."/>
            <person name="Fan C."/>
            <person name="Tollenaere R."/>
            <person name="Lu Y."/>
            <person name="Battail C."/>
            <person name="Shen J."/>
            <person name="Sidebottom C.H."/>
            <person name="Wang X."/>
            <person name="Canaguier A."/>
            <person name="Chauveau A."/>
            <person name="Berard A."/>
            <person name="Deniot G."/>
            <person name="Guan M."/>
            <person name="Liu Z."/>
            <person name="Sun F."/>
            <person name="Lim Y.P."/>
            <person name="Lyons E."/>
            <person name="Town C.D."/>
            <person name="Bancroft I."/>
            <person name="Wang X."/>
            <person name="Meng J."/>
            <person name="Ma J."/>
            <person name="Pires J.C."/>
            <person name="King G.J."/>
            <person name="Brunel D."/>
            <person name="Delourme R."/>
            <person name="Renard M."/>
            <person name="Aury J.M."/>
            <person name="Adams K.L."/>
            <person name="Batley J."/>
            <person name="Snowdon R.J."/>
            <person name="Tost J."/>
            <person name="Edwards D."/>
            <person name="Zhou Y."/>
            <person name="Hua W."/>
            <person name="Sharpe A.G."/>
            <person name="Paterson A.H."/>
            <person name="Guan C."/>
            <person name="Wincker P."/>
        </authorList>
    </citation>
    <scope>NUCLEOTIDE SEQUENCE [LARGE SCALE GENOMIC DNA]</scope>
    <source>
        <strain evidence="2">cv. Darmor-bzh</strain>
    </source>
</reference>
<evidence type="ECO:0000313" key="1">
    <source>
        <dbReference type="EMBL" id="CDY36354.1"/>
    </source>
</evidence>
<protein>
    <submittedName>
        <fullName evidence="1">BnaC04g32620D protein</fullName>
    </submittedName>
</protein>
<evidence type="ECO:0000313" key="2">
    <source>
        <dbReference type="Proteomes" id="UP000028999"/>
    </source>
</evidence>
<dbReference type="AlphaFoldDB" id="A0A078HG11"/>
<dbReference type="EMBL" id="LK032374">
    <property type="protein sequence ID" value="CDY36354.1"/>
    <property type="molecule type" value="Genomic_DNA"/>
</dbReference>
<name>A0A078HG11_BRANA</name>
<accession>A0A078HG11</accession>
<keyword evidence="2" id="KW-1185">Reference proteome</keyword>
<dbReference type="Proteomes" id="UP000028999">
    <property type="component" value="Unassembled WGS sequence"/>
</dbReference>
<sequence>MSKGGGDKYLCSSTCLMRNHRLLKNL</sequence>
<organism evidence="1 2">
    <name type="scientific">Brassica napus</name>
    <name type="common">Rape</name>
    <dbReference type="NCBI Taxonomy" id="3708"/>
    <lineage>
        <taxon>Eukaryota</taxon>
        <taxon>Viridiplantae</taxon>
        <taxon>Streptophyta</taxon>
        <taxon>Embryophyta</taxon>
        <taxon>Tracheophyta</taxon>
        <taxon>Spermatophyta</taxon>
        <taxon>Magnoliopsida</taxon>
        <taxon>eudicotyledons</taxon>
        <taxon>Gunneridae</taxon>
        <taxon>Pentapetalae</taxon>
        <taxon>rosids</taxon>
        <taxon>malvids</taxon>
        <taxon>Brassicales</taxon>
        <taxon>Brassicaceae</taxon>
        <taxon>Brassiceae</taxon>
        <taxon>Brassica</taxon>
    </lineage>
</organism>
<proteinExistence type="predicted"/>
<dbReference type="Gramene" id="CDY36354">
    <property type="protein sequence ID" value="CDY36354"/>
    <property type="gene ID" value="GSBRNA2T00060381001"/>
</dbReference>
<dbReference type="PaxDb" id="3708-A0A078HG11"/>